<dbReference type="EMBL" id="JAFEJU010000003">
    <property type="protein sequence ID" value="MBT1174900.1"/>
    <property type="molecule type" value="Genomic_DNA"/>
</dbReference>
<name>A0ABS5UV09_9BIFI</name>
<comment type="caution">
    <text evidence="3">The sequence shown here is derived from an EMBL/GenBank/DDBJ whole genome shotgun (WGS) entry which is preliminary data.</text>
</comment>
<dbReference type="Proteomes" id="UP000711736">
    <property type="component" value="Unassembled WGS sequence"/>
</dbReference>
<dbReference type="PANTHER" id="PTHR33295:SF20">
    <property type="entry name" value="ATPASE"/>
    <property type="match status" value="1"/>
</dbReference>
<accession>A0ABS5UV09</accession>
<dbReference type="Gene3D" id="1.10.10.10">
    <property type="entry name" value="Winged helix-like DNA-binding domain superfamily/Winged helix DNA-binding domain"/>
    <property type="match status" value="1"/>
</dbReference>
<dbReference type="Pfam" id="PF13635">
    <property type="entry name" value="DUF4143"/>
    <property type="match status" value="1"/>
</dbReference>
<evidence type="ECO:0000313" key="3">
    <source>
        <dbReference type="EMBL" id="MBT1174900.1"/>
    </source>
</evidence>
<evidence type="ECO:0000259" key="2">
    <source>
        <dbReference type="Pfam" id="PF13635"/>
    </source>
</evidence>
<dbReference type="InterPro" id="IPR025420">
    <property type="entry name" value="DUF4143"/>
</dbReference>
<gene>
    <name evidence="3" type="ORF">JS530_05185</name>
</gene>
<dbReference type="SUPFAM" id="SSF52540">
    <property type="entry name" value="P-loop containing nucleoside triphosphate hydrolases"/>
    <property type="match status" value="1"/>
</dbReference>
<feature type="domain" description="DUF4143" evidence="2">
    <location>
        <begin position="213"/>
        <end position="358"/>
    </location>
</feature>
<feature type="domain" description="AAA" evidence="1">
    <location>
        <begin position="24"/>
        <end position="157"/>
    </location>
</feature>
<dbReference type="InterPro" id="IPR027417">
    <property type="entry name" value="P-loop_NTPase"/>
</dbReference>
<dbReference type="PANTHER" id="PTHR33295">
    <property type="entry name" value="ATPASE"/>
    <property type="match status" value="1"/>
</dbReference>
<dbReference type="InterPro" id="IPR041682">
    <property type="entry name" value="AAA_14"/>
</dbReference>
<reference evidence="3 4" key="1">
    <citation type="journal article" date="2021" name="Environ. Microbiol.">
        <title>Genetic insights into the dark matter of the mammalian gut microbiota through targeted genome reconstruction.</title>
        <authorList>
            <person name="Lugli G.A."/>
            <person name="Alessandri G."/>
            <person name="Milani C."/>
            <person name="Viappiani A."/>
            <person name="Fontana F."/>
            <person name="Tarracchini C."/>
            <person name="Mancabelli L."/>
            <person name="Argentini C."/>
            <person name="Ruiz L."/>
            <person name="Margolles A."/>
            <person name="van Sinderen D."/>
            <person name="Turroni F."/>
            <person name="Ventura M."/>
        </authorList>
    </citation>
    <scope>NUCLEOTIDE SEQUENCE [LARGE SCALE GENOMIC DNA]</scope>
    <source>
        <strain evidence="3 4">LC6</strain>
    </source>
</reference>
<sequence>MPQQLLKRPTYISTIEPYIDAPLVKILTGIRRCGKSTLLQQIAELLMQRNVPQTSILRYSFDSMQYAGWDAAQLYRHLTSALPTDESRQDRRFYLFLDEVQEIDGWERVVNSLMAECNVDIYVTGSNSRMMSSEISTYLTGRYIAFRVFPLSFNEYLRFMAAYGMDDNSQNTHYQLGQYIRHGGFPATCLTSYTDDQVYAIVKDIYNSTIFTDIVRRNNIRKVDQLERIVRYTFDNVGRTFSAATITKYLKSQNRSIDGETVYSYLKQLESAYILHRCSRYDLEGKEILKTQEKFYLADSSLRYAVLGYQPDSVAAMLENLVYLELLRRGWQPFVGKIGEAEVDFIAKKQNQTMYIQIAQTLGNPDTRKREYGRLLNIHDNYPKYVLCTDEYTAGDYQGITTMHVADFLLSKRW</sequence>
<keyword evidence="3" id="KW-0547">Nucleotide-binding</keyword>
<organism evidence="3 4">
    <name type="scientific">Bifidobacterium colobi</name>
    <dbReference type="NCBI Taxonomy" id="2809026"/>
    <lineage>
        <taxon>Bacteria</taxon>
        <taxon>Bacillati</taxon>
        <taxon>Actinomycetota</taxon>
        <taxon>Actinomycetes</taxon>
        <taxon>Bifidobacteriales</taxon>
        <taxon>Bifidobacteriaceae</taxon>
        <taxon>Bifidobacterium</taxon>
    </lineage>
</organism>
<dbReference type="Pfam" id="PF13173">
    <property type="entry name" value="AAA_14"/>
    <property type="match status" value="1"/>
</dbReference>
<dbReference type="InterPro" id="IPR036388">
    <property type="entry name" value="WH-like_DNA-bd_sf"/>
</dbReference>
<dbReference type="RefSeq" id="WP_214376135.1">
    <property type="nucleotide sequence ID" value="NZ_JAFEJU010000003.1"/>
</dbReference>
<protein>
    <submittedName>
        <fullName evidence="3">ATP-binding protein</fullName>
    </submittedName>
</protein>
<evidence type="ECO:0000313" key="4">
    <source>
        <dbReference type="Proteomes" id="UP000711736"/>
    </source>
</evidence>
<keyword evidence="3" id="KW-0067">ATP-binding</keyword>
<dbReference type="GO" id="GO:0005524">
    <property type="term" value="F:ATP binding"/>
    <property type="evidence" value="ECO:0007669"/>
    <property type="project" value="UniProtKB-KW"/>
</dbReference>
<evidence type="ECO:0000259" key="1">
    <source>
        <dbReference type="Pfam" id="PF13173"/>
    </source>
</evidence>
<proteinExistence type="predicted"/>
<keyword evidence="4" id="KW-1185">Reference proteome</keyword>